<evidence type="ECO:0000256" key="2">
    <source>
        <dbReference type="ARBA" id="ARBA00023002"/>
    </source>
</evidence>
<dbReference type="InterPro" id="IPR036291">
    <property type="entry name" value="NAD(P)-bd_dom_sf"/>
</dbReference>
<protein>
    <submittedName>
        <fullName evidence="3">SDR family oxidoreductase</fullName>
        <ecNumber evidence="3">1.-.-.-</ecNumber>
    </submittedName>
</protein>
<evidence type="ECO:0000256" key="1">
    <source>
        <dbReference type="ARBA" id="ARBA00006484"/>
    </source>
</evidence>
<keyword evidence="4" id="KW-1185">Reference proteome</keyword>
<proteinExistence type="inferred from homology"/>
<keyword evidence="2 3" id="KW-0560">Oxidoreductase</keyword>
<comment type="caution">
    <text evidence="3">The sequence shown here is derived from an EMBL/GenBank/DDBJ whole genome shotgun (WGS) entry which is preliminary data.</text>
</comment>
<evidence type="ECO:0000313" key="4">
    <source>
        <dbReference type="Proteomes" id="UP001183414"/>
    </source>
</evidence>
<dbReference type="Proteomes" id="UP001183414">
    <property type="component" value="Unassembled WGS sequence"/>
</dbReference>
<dbReference type="SUPFAM" id="SSF51735">
    <property type="entry name" value="NAD(P)-binding Rossmann-fold domains"/>
    <property type="match status" value="1"/>
</dbReference>
<dbReference type="EMBL" id="JAVREQ010000003">
    <property type="protein sequence ID" value="MDT0378200.1"/>
    <property type="molecule type" value="Genomic_DNA"/>
</dbReference>
<name>A0ABU2NMJ0_9ACTN</name>
<dbReference type="RefSeq" id="WP_311672108.1">
    <property type="nucleotide sequence ID" value="NZ_JAVREQ010000003.1"/>
</dbReference>
<dbReference type="CDD" id="cd05233">
    <property type="entry name" value="SDR_c"/>
    <property type="match status" value="1"/>
</dbReference>
<dbReference type="PANTHER" id="PTHR44196:SF1">
    <property type="entry name" value="DEHYDROGENASE_REDUCTASE SDR FAMILY MEMBER 7B"/>
    <property type="match status" value="1"/>
</dbReference>
<reference evidence="4" key="1">
    <citation type="submission" date="2023-07" db="EMBL/GenBank/DDBJ databases">
        <title>30 novel species of actinomycetes from the DSMZ collection.</title>
        <authorList>
            <person name="Nouioui I."/>
        </authorList>
    </citation>
    <scope>NUCLEOTIDE SEQUENCE [LARGE SCALE GENOMIC DNA]</scope>
    <source>
        <strain evidence="4">DSM 42041</strain>
    </source>
</reference>
<dbReference type="InterPro" id="IPR002347">
    <property type="entry name" value="SDR_fam"/>
</dbReference>
<dbReference type="EC" id="1.-.-.-" evidence="3"/>
<dbReference type="Pfam" id="PF00106">
    <property type="entry name" value="adh_short"/>
    <property type="match status" value="1"/>
</dbReference>
<dbReference type="GO" id="GO:0016491">
    <property type="term" value="F:oxidoreductase activity"/>
    <property type="evidence" value="ECO:0007669"/>
    <property type="project" value="UniProtKB-KW"/>
</dbReference>
<dbReference type="PANTHER" id="PTHR44196">
    <property type="entry name" value="DEHYDROGENASE/REDUCTASE SDR FAMILY MEMBER 7B"/>
    <property type="match status" value="1"/>
</dbReference>
<evidence type="ECO:0000313" key="3">
    <source>
        <dbReference type="EMBL" id="MDT0378200.1"/>
    </source>
</evidence>
<sequence>MRLDGAHVLVAGATGVLGTAVCTALHGRGARLAVAGRNPHRLAGVTGALTPDGGGPPPSRAFDAYDLSGCGALPSWAAAELGGLDAVLALPGVAGFGAAAETEDAVAEHLFTVNALCPLAVLRAALPLLGRGGAIGAVSGVLVERAQPSMADYGAAKAALSHWLTAVRTEERRRGVQVLDARLPHLDTGFAGRAVAGTPPALPAGVPAEAAADAVVDALADGAGVLGPGPGGGFATRPR</sequence>
<organism evidence="3 4">
    <name type="scientific">Streptomyces hazeniae</name>
    <dbReference type="NCBI Taxonomy" id="3075538"/>
    <lineage>
        <taxon>Bacteria</taxon>
        <taxon>Bacillati</taxon>
        <taxon>Actinomycetota</taxon>
        <taxon>Actinomycetes</taxon>
        <taxon>Kitasatosporales</taxon>
        <taxon>Streptomycetaceae</taxon>
        <taxon>Streptomyces</taxon>
    </lineage>
</organism>
<comment type="similarity">
    <text evidence="1">Belongs to the short-chain dehydrogenases/reductases (SDR) family.</text>
</comment>
<gene>
    <name evidence="3" type="ORF">RM572_05335</name>
</gene>
<dbReference type="Gene3D" id="3.40.50.720">
    <property type="entry name" value="NAD(P)-binding Rossmann-like Domain"/>
    <property type="match status" value="1"/>
</dbReference>
<accession>A0ABU2NMJ0</accession>